<sequence>MPSKSFLNILCPCLPIHSSKQQTTTPAPPEAKQIHSENTSTKANSTVNMATTTNYLITGAARGLGKAFVANYLSKSNNTVVAAVRNVATAGSLKELPVGEGSKLVVVALDAADAAAPKKAVAELQAQGVEKLDVVIANAGISTSFETIATVDITKVKEHTEVNAYGPLLLFQAVLPLLEKSSNAKFVGIGTPMASITGMESRPFPMGAYGLSKVVLHWMSRKIHLEHENIISFVVDPGFVQTDMGNSGAQRFGMEKAWTTIDDSINFLAPTIDNATKEKTSGHFPSIEGGDFAW</sequence>
<evidence type="ECO:0000313" key="5">
    <source>
        <dbReference type="EMBL" id="KAF2119263.1"/>
    </source>
</evidence>
<evidence type="ECO:0000256" key="2">
    <source>
        <dbReference type="ARBA" id="ARBA00022857"/>
    </source>
</evidence>
<keyword evidence="3" id="KW-0560">Oxidoreductase</keyword>
<dbReference type="Gene3D" id="3.40.50.720">
    <property type="entry name" value="NAD(P)-binding Rossmann-like Domain"/>
    <property type="match status" value="1"/>
</dbReference>
<evidence type="ECO:0000313" key="6">
    <source>
        <dbReference type="Proteomes" id="UP000799770"/>
    </source>
</evidence>
<dbReference type="GO" id="GO:0005737">
    <property type="term" value="C:cytoplasm"/>
    <property type="evidence" value="ECO:0007669"/>
    <property type="project" value="TreeGrafter"/>
</dbReference>
<name>A0A6A5ZK92_9PLEO</name>
<comment type="similarity">
    <text evidence="1">Belongs to the short-chain dehydrogenases/reductases (SDR) family.</text>
</comment>
<organism evidence="5 6">
    <name type="scientific">Lophiotrema nucula</name>
    <dbReference type="NCBI Taxonomy" id="690887"/>
    <lineage>
        <taxon>Eukaryota</taxon>
        <taxon>Fungi</taxon>
        <taxon>Dikarya</taxon>
        <taxon>Ascomycota</taxon>
        <taxon>Pezizomycotina</taxon>
        <taxon>Dothideomycetes</taxon>
        <taxon>Pleosporomycetidae</taxon>
        <taxon>Pleosporales</taxon>
        <taxon>Lophiotremataceae</taxon>
        <taxon>Lophiotrema</taxon>
    </lineage>
</organism>
<evidence type="ECO:0000256" key="1">
    <source>
        <dbReference type="ARBA" id="ARBA00006484"/>
    </source>
</evidence>
<dbReference type="InterPro" id="IPR036291">
    <property type="entry name" value="NAD(P)-bd_dom_sf"/>
</dbReference>
<keyword evidence="2" id="KW-0521">NADP</keyword>
<dbReference type="PRINTS" id="PR00081">
    <property type="entry name" value="GDHRDH"/>
</dbReference>
<dbReference type="GO" id="GO:0016491">
    <property type="term" value="F:oxidoreductase activity"/>
    <property type="evidence" value="ECO:0007669"/>
    <property type="project" value="UniProtKB-KW"/>
</dbReference>
<evidence type="ECO:0000256" key="4">
    <source>
        <dbReference type="SAM" id="MobiDB-lite"/>
    </source>
</evidence>
<keyword evidence="6" id="KW-1185">Reference proteome</keyword>
<evidence type="ECO:0000256" key="3">
    <source>
        <dbReference type="ARBA" id="ARBA00023002"/>
    </source>
</evidence>
<dbReference type="EMBL" id="ML977315">
    <property type="protein sequence ID" value="KAF2119263.1"/>
    <property type="molecule type" value="Genomic_DNA"/>
</dbReference>
<dbReference type="PANTHER" id="PTHR43544:SF7">
    <property type="entry name" value="NADB-LER2"/>
    <property type="match status" value="1"/>
</dbReference>
<dbReference type="OrthoDB" id="9876299at2759"/>
<feature type="region of interest" description="Disordered" evidence="4">
    <location>
        <begin position="19"/>
        <end position="43"/>
    </location>
</feature>
<proteinExistence type="inferred from homology"/>
<dbReference type="Pfam" id="PF00106">
    <property type="entry name" value="adh_short"/>
    <property type="match status" value="1"/>
</dbReference>
<dbReference type="InterPro" id="IPR002347">
    <property type="entry name" value="SDR_fam"/>
</dbReference>
<dbReference type="InterPro" id="IPR051468">
    <property type="entry name" value="Fungal_SecMetab_SDRs"/>
</dbReference>
<protein>
    <recommendedName>
        <fullName evidence="7">Aflatoxin biosynthesis ketoreductase nor-1</fullName>
    </recommendedName>
</protein>
<dbReference type="Proteomes" id="UP000799770">
    <property type="component" value="Unassembled WGS sequence"/>
</dbReference>
<dbReference type="PANTHER" id="PTHR43544">
    <property type="entry name" value="SHORT-CHAIN DEHYDROGENASE/REDUCTASE"/>
    <property type="match status" value="1"/>
</dbReference>
<dbReference type="AlphaFoldDB" id="A0A6A5ZK92"/>
<accession>A0A6A5ZK92</accession>
<dbReference type="SUPFAM" id="SSF51735">
    <property type="entry name" value="NAD(P)-binding Rossmann-fold domains"/>
    <property type="match status" value="1"/>
</dbReference>
<gene>
    <name evidence="5" type="ORF">BDV96DRAFT_642298</name>
</gene>
<reference evidence="5" key="1">
    <citation type="journal article" date="2020" name="Stud. Mycol.">
        <title>101 Dothideomycetes genomes: a test case for predicting lifestyles and emergence of pathogens.</title>
        <authorList>
            <person name="Haridas S."/>
            <person name="Albert R."/>
            <person name="Binder M."/>
            <person name="Bloem J."/>
            <person name="Labutti K."/>
            <person name="Salamov A."/>
            <person name="Andreopoulos B."/>
            <person name="Baker S."/>
            <person name="Barry K."/>
            <person name="Bills G."/>
            <person name="Bluhm B."/>
            <person name="Cannon C."/>
            <person name="Castanera R."/>
            <person name="Culley D."/>
            <person name="Daum C."/>
            <person name="Ezra D."/>
            <person name="Gonzalez J."/>
            <person name="Henrissat B."/>
            <person name="Kuo A."/>
            <person name="Liang C."/>
            <person name="Lipzen A."/>
            <person name="Lutzoni F."/>
            <person name="Magnuson J."/>
            <person name="Mondo S."/>
            <person name="Nolan M."/>
            <person name="Ohm R."/>
            <person name="Pangilinan J."/>
            <person name="Park H.-J."/>
            <person name="Ramirez L."/>
            <person name="Alfaro M."/>
            <person name="Sun H."/>
            <person name="Tritt A."/>
            <person name="Yoshinaga Y."/>
            <person name="Zwiers L.-H."/>
            <person name="Turgeon B."/>
            <person name="Goodwin S."/>
            <person name="Spatafora J."/>
            <person name="Crous P."/>
            <person name="Grigoriev I."/>
        </authorList>
    </citation>
    <scope>NUCLEOTIDE SEQUENCE</scope>
    <source>
        <strain evidence="5">CBS 627.86</strain>
    </source>
</reference>
<evidence type="ECO:0008006" key="7">
    <source>
        <dbReference type="Google" id="ProtNLM"/>
    </source>
</evidence>